<accession>A0A5C4W6E5</accession>
<dbReference type="EMBL" id="VDLX02000011">
    <property type="protein sequence ID" value="KAB8191755.1"/>
    <property type="molecule type" value="Genomic_DNA"/>
</dbReference>
<dbReference type="Proteomes" id="UP000312512">
    <property type="component" value="Unassembled WGS sequence"/>
</dbReference>
<evidence type="ECO:0000313" key="1">
    <source>
        <dbReference type="EMBL" id="KAB8191755.1"/>
    </source>
</evidence>
<reference evidence="1 2" key="1">
    <citation type="submission" date="2019-10" db="EMBL/GenBank/DDBJ databases">
        <title>Nonomuraea sp. nov., isolated from Phyllanthus amarus.</title>
        <authorList>
            <person name="Klykleung N."/>
            <person name="Tanasupawat S."/>
        </authorList>
    </citation>
    <scope>NUCLEOTIDE SEQUENCE [LARGE SCALE GENOMIC DNA]</scope>
    <source>
        <strain evidence="1 2">PA1-10</strain>
    </source>
</reference>
<dbReference type="AlphaFoldDB" id="A0A5C4W6E5"/>
<organism evidence="1 2">
    <name type="scientific">Nonomuraea phyllanthi</name>
    <dbReference type="NCBI Taxonomy" id="2219224"/>
    <lineage>
        <taxon>Bacteria</taxon>
        <taxon>Bacillati</taxon>
        <taxon>Actinomycetota</taxon>
        <taxon>Actinomycetes</taxon>
        <taxon>Streptosporangiales</taxon>
        <taxon>Streptosporangiaceae</taxon>
        <taxon>Nonomuraea</taxon>
    </lineage>
</organism>
<evidence type="ECO:0000313" key="2">
    <source>
        <dbReference type="Proteomes" id="UP000312512"/>
    </source>
</evidence>
<comment type="caution">
    <text evidence="1">The sequence shown here is derived from an EMBL/GenBank/DDBJ whole genome shotgun (WGS) entry which is preliminary data.</text>
</comment>
<proteinExistence type="predicted"/>
<keyword evidence="2" id="KW-1185">Reference proteome</keyword>
<gene>
    <name evidence="1" type="ORF">FH608_027685</name>
</gene>
<protein>
    <submittedName>
        <fullName evidence="1">Uncharacterized protein</fullName>
    </submittedName>
</protein>
<name>A0A5C4W6E5_9ACTN</name>
<dbReference type="RefSeq" id="WP_139633550.1">
    <property type="nucleotide sequence ID" value="NZ_VDLX02000011.1"/>
</dbReference>
<dbReference type="OrthoDB" id="3542213at2"/>
<sequence>MAGHELISAQLAVLAARLPAQAVEELADGLQESYEHHLRCHGDSEVAARAAIAQFGDAEMITAAFVRASPWRRMTLALLATGPIMAAVWAAALLSGHAWDWPLPAPAKILYGVALLSAAIMLAFSALTTRNYRRMRRAVTSAAIGLILLDLVMMIAVLTLAPTLTWPMAIAIPASLLRVLAVGRTLPAASAAQLY</sequence>